<gene>
    <name evidence="1" type="ORF">TNIN_426071</name>
</gene>
<accession>A0A8X6I2H6</accession>
<organism evidence="1 2">
    <name type="scientific">Trichonephila inaurata madagascariensis</name>
    <dbReference type="NCBI Taxonomy" id="2747483"/>
    <lineage>
        <taxon>Eukaryota</taxon>
        <taxon>Metazoa</taxon>
        <taxon>Ecdysozoa</taxon>
        <taxon>Arthropoda</taxon>
        <taxon>Chelicerata</taxon>
        <taxon>Arachnida</taxon>
        <taxon>Araneae</taxon>
        <taxon>Araneomorphae</taxon>
        <taxon>Entelegynae</taxon>
        <taxon>Araneoidea</taxon>
        <taxon>Nephilidae</taxon>
        <taxon>Trichonephila</taxon>
        <taxon>Trichonephila inaurata</taxon>
    </lineage>
</organism>
<reference evidence="1" key="1">
    <citation type="submission" date="2020-08" db="EMBL/GenBank/DDBJ databases">
        <title>Multicomponent nature underlies the extraordinary mechanical properties of spider dragline silk.</title>
        <authorList>
            <person name="Kono N."/>
            <person name="Nakamura H."/>
            <person name="Mori M."/>
            <person name="Yoshida Y."/>
            <person name="Ohtoshi R."/>
            <person name="Malay A.D."/>
            <person name="Moran D.A.P."/>
            <person name="Tomita M."/>
            <person name="Numata K."/>
            <person name="Arakawa K."/>
        </authorList>
    </citation>
    <scope>NUCLEOTIDE SEQUENCE</scope>
</reference>
<dbReference type="Proteomes" id="UP000886998">
    <property type="component" value="Unassembled WGS sequence"/>
</dbReference>
<sequence>MYLHYHAINDMLQQKLYEAPTQRPPVDDGESSFLPPVITPEHRPFPIACSSFRLPSYLKRELDFYLLAGFLACSSAVVCDTCSVPTPRVLPRIAHSSIGGN</sequence>
<keyword evidence="2" id="KW-1185">Reference proteome</keyword>
<proteinExistence type="predicted"/>
<evidence type="ECO:0000313" key="2">
    <source>
        <dbReference type="Proteomes" id="UP000886998"/>
    </source>
</evidence>
<dbReference type="EMBL" id="BMAV01023871">
    <property type="protein sequence ID" value="GFS28151.1"/>
    <property type="molecule type" value="Genomic_DNA"/>
</dbReference>
<name>A0A8X6I2H6_9ARAC</name>
<evidence type="ECO:0000313" key="1">
    <source>
        <dbReference type="EMBL" id="GFS28151.1"/>
    </source>
</evidence>
<comment type="caution">
    <text evidence="1">The sequence shown here is derived from an EMBL/GenBank/DDBJ whole genome shotgun (WGS) entry which is preliminary data.</text>
</comment>
<dbReference type="AlphaFoldDB" id="A0A8X6I2H6"/>
<protein>
    <submittedName>
        <fullName evidence="1">Uncharacterized protein</fullName>
    </submittedName>
</protein>